<dbReference type="AlphaFoldDB" id="A0A1G7Y854"/>
<dbReference type="Gene3D" id="2.40.110.10">
    <property type="entry name" value="Butyryl-CoA Dehydrogenase, subunit A, domain 2"/>
    <property type="match status" value="1"/>
</dbReference>
<gene>
    <name evidence="11" type="ORF">SAMN05216553_113142</name>
</gene>
<dbReference type="GO" id="GO:0004361">
    <property type="term" value="F:glutaryl-CoA dehydrogenase activity"/>
    <property type="evidence" value="ECO:0007669"/>
    <property type="project" value="TreeGrafter"/>
</dbReference>
<dbReference type="SUPFAM" id="SSF56645">
    <property type="entry name" value="Acyl-CoA dehydrogenase NM domain-like"/>
    <property type="match status" value="1"/>
</dbReference>
<dbReference type="InterPro" id="IPR046373">
    <property type="entry name" value="Acyl-CoA_Oxase/DH_mid-dom_sf"/>
</dbReference>
<dbReference type="Gene3D" id="1.20.140.10">
    <property type="entry name" value="Butyryl-CoA Dehydrogenase, subunit A, domain 3"/>
    <property type="match status" value="1"/>
</dbReference>
<dbReference type="RefSeq" id="WP_090054609.1">
    <property type="nucleotide sequence ID" value="NZ_FNCC01000013.1"/>
</dbReference>
<keyword evidence="12" id="KW-1185">Reference proteome</keyword>
<dbReference type="GO" id="GO:0033539">
    <property type="term" value="P:fatty acid beta-oxidation using acyl-CoA dehydrogenase"/>
    <property type="evidence" value="ECO:0007669"/>
    <property type="project" value="TreeGrafter"/>
</dbReference>
<dbReference type="PANTHER" id="PTHR42807:SF1">
    <property type="entry name" value="GLUTARYL-COA DEHYDROGENASE, MITOCHONDRIAL"/>
    <property type="match status" value="1"/>
</dbReference>
<sequence length="386" mass="41520">MQDPLQLLDIPSLLSDEERDIQATVAAFLAEHVRPHVASWFEEGVLPRELARELGKLGVLGMHLEGYGCAGTSALAYGLACLELEAVDSGIRSFVSVQGSLSMFSIWKYGSEEQKQEWLPRLAAGEAIGCFGLTEPDFGSNPSGMRTRAVRNGADWVLDGTKMWITNGGLADVATVWARTEEGIRGFLVPRGTPGFSTRDIKNKLSMRASVTSELVLEGVRLPESARLPLATSLRAPLSCLNEARFGIVFGAVGAARDCVQAALGYAGTRVQFDRPIAGFQLTQRKLAAMSVQVNNAMLLALHLARLKEAGTLKPEQISVGKYNNVEAAIAIARESRTILGANGISSEYSPLRHANNLESVLTYEGTSDIHLLSIGHALTGIAAFR</sequence>
<dbReference type="Proteomes" id="UP000199623">
    <property type="component" value="Unassembled WGS sequence"/>
</dbReference>
<feature type="domain" description="Acyl-CoA oxidase/dehydrogenase middle" evidence="9">
    <location>
        <begin position="130"/>
        <end position="220"/>
    </location>
</feature>
<evidence type="ECO:0000259" key="8">
    <source>
        <dbReference type="Pfam" id="PF00441"/>
    </source>
</evidence>
<dbReference type="FunFam" id="1.10.540.10:FF:000026">
    <property type="entry name" value="Acyl-CoA dehydrogenase medium chain"/>
    <property type="match status" value="1"/>
</dbReference>
<evidence type="ECO:0000256" key="1">
    <source>
        <dbReference type="ARBA" id="ARBA00001974"/>
    </source>
</evidence>
<evidence type="ECO:0000313" key="11">
    <source>
        <dbReference type="EMBL" id="SDG92569.1"/>
    </source>
</evidence>
<dbReference type="EMBL" id="FNCC01000013">
    <property type="protein sequence ID" value="SDG92569.1"/>
    <property type="molecule type" value="Genomic_DNA"/>
</dbReference>
<feature type="domain" description="Acyl-CoA dehydrogenase/oxidase C-terminal" evidence="8">
    <location>
        <begin position="237"/>
        <end position="379"/>
    </location>
</feature>
<dbReference type="Pfam" id="PF02770">
    <property type="entry name" value="Acyl-CoA_dh_M"/>
    <property type="match status" value="1"/>
</dbReference>
<dbReference type="InterPro" id="IPR052033">
    <property type="entry name" value="Glutaryl-CoA_DH_mitochondrial"/>
</dbReference>
<dbReference type="Pfam" id="PF02771">
    <property type="entry name" value="Acyl-CoA_dh_N"/>
    <property type="match status" value="1"/>
</dbReference>
<dbReference type="InterPro" id="IPR036250">
    <property type="entry name" value="AcylCo_DH-like_C"/>
</dbReference>
<feature type="domain" description="Acyl-CoA dehydrogenase/oxidase N-terminal" evidence="10">
    <location>
        <begin position="15"/>
        <end position="126"/>
    </location>
</feature>
<comment type="similarity">
    <text evidence="2 7">Belongs to the acyl-CoA dehydrogenase family.</text>
</comment>
<dbReference type="InterPro" id="IPR006091">
    <property type="entry name" value="Acyl-CoA_Oxase/DH_mid-dom"/>
</dbReference>
<comment type="cofactor">
    <cofactor evidence="1 7">
        <name>FAD</name>
        <dbReference type="ChEBI" id="CHEBI:57692"/>
    </cofactor>
</comment>
<dbReference type="GO" id="GO:0050660">
    <property type="term" value="F:flavin adenine dinucleotide binding"/>
    <property type="evidence" value="ECO:0007669"/>
    <property type="project" value="InterPro"/>
</dbReference>
<dbReference type="STRING" id="200378.SAMN05216553_113142"/>
<evidence type="ECO:0000259" key="10">
    <source>
        <dbReference type="Pfam" id="PF02771"/>
    </source>
</evidence>
<dbReference type="GO" id="GO:0000062">
    <property type="term" value="F:fatty-acyl-CoA binding"/>
    <property type="evidence" value="ECO:0007669"/>
    <property type="project" value="TreeGrafter"/>
</dbReference>
<keyword evidence="3 7" id="KW-0285">Flavoprotein</keyword>
<dbReference type="InterPro" id="IPR009100">
    <property type="entry name" value="AcylCoA_DH/oxidase_NM_dom_sf"/>
</dbReference>
<evidence type="ECO:0000256" key="4">
    <source>
        <dbReference type="ARBA" id="ARBA00022827"/>
    </source>
</evidence>
<dbReference type="InterPro" id="IPR037069">
    <property type="entry name" value="AcylCoA_DH/ox_N_sf"/>
</dbReference>
<keyword evidence="6 7" id="KW-0560">Oxidoreductase</keyword>
<dbReference type="Gene3D" id="1.10.540.10">
    <property type="entry name" value="Acyl-CoA dehydrogenase/oxidase, N-terminal domain"/>
    <property type="match status" value="1"/>
</dbReference>
<dbReference type="Pfam" id="PF00441">
    <property type="entry name" value="Acyl-CoA_dh_1"/>
    <property type="match status" value="1"/>
</dbReference>
<dbReference type="InterPro" id="IPR013786">
    <property type="entry name" value="AcylCoA_DH/ox_N"/>
</dbReference>
<protein>
    <submittedName>
        <fullName evidence="11">Glutaryl-CoA dehydrogenase</fullName>
    </submittedName>
</protein>
<accession>A0A1G7Y854</accession>
<evidence type="ECO:0000256" key="5">
    <source>
        <dbReference type="ARBA" id="ARBA00022946"/>
    </source>
</evidence>
<evidence type="ECO:0000256" key="2">
    <source>
        <dbReference type="ARBA" id="ARBA00009347"/>
    </source>
</evidence>
<evidence type="ECO:0000256" key="3">
    <source>
        <dbReference type="ARBA" id="ARBA00022630"/>
    </source>
</evidence>
<dbReference type="SUPFAM" id="SSF47203">
    <property type="entry name" value="Acyl-CoA dehydrogenase C-terminal domain-like"/>
    <property type="match status" value="1"/>
</dbReference>
<dbReference type="PANTHER" id="PTHR42807">
    <property type="entry name" value="GLUTARYL-COA DEHYDROGENASE, MITOCHONDRIAL"/>
    <property type="match status" value="1"/>
</dbReference>
<evidence type="ECO:0000259" key="9">
    <source>
        <dbReference type="Pfam" id="PF02770"/>
    </source>
</evidence>
<evidence type="ECO:0000256" key="6">
    <source>
        <dbReference type="ARBA" id="ARBA00023002"/>
    </source>
</evidence>
<reference evidence="12" key="1">
    <citation type="submission" date="2016-10" db="EMBL/GenBank/DDBJ databases">
        <authorList>
            <person name="Varghese N."/>
            <person name="Submissions S."/>
        </authorList>
    </citation>
    <scope>NUCLEOTIDE SEQUENCE [LARGE SCALE GENOMIC DNA]</scope>
    <source>
        <strain evidence="12">CGMCC 4.3506</strain>
    </source>
</reference>
<dbReference type="InterPro" id="IPR009075">
    <property type="entry name" value="AcylCo_DH/oxidase_C"/>
</dbReference>
<proteinExistence type="inferred from homology"/>
<dbReference type="GO" id="GO:0046949">
    <property type="term" value="P:fatty-acyl-CoA biosynthetic process"/>
    <property type="evidence" value="ECO:0007669"/>
    <property type="project" value="TreeGrafter"/>
</dbReference>
<evidence type="ECO:0000313" key="12">
    <source>
        <dbReference type="Proteomes" id="UP000199623"/>
    </source>
</evidence>
<keyword evidence="5" id="KW-0809">Transit peptide</keyword>
<name>A0A1G7Y854_9PSEU</name>
<organism evidence="11 12">
    <name type="scientific">Lentzea fradiae</name>
    <dbReference type="NCBI Taxonomy" id="200378"/>
    <lineage>
        <taxon>Bacteria</taxon>
        <taxon>Bacillati</taxon>
        <taxon>Actinomycetota</taxon>
        <taxon>Actinomycetes</taxon>
        <taxon>Pseudonocardiales</taxon>
        <taxon>Pseudonocardiaceae</taxon>
        <taxon>Lentzea</taxon>
    </lineage>
</organism>
<dbReference type="OrthoDB" id="9770681at2"/>
<keyword evidence="4 7" id="KW-0274">FAD</keyword>
<evidence type="ECO:0000256" key="7">
    <source>
        <dbReference type="RuleBase" id="RU362125"/>
    </source>
</evidence>